<dbReference type="RefSeq" id="WP_126383967.1">
    <property type="nucleotide sequence ID" value="NZ_RXYK01000005.1"/>
</dbReference>
<evidence type="ECO:0000259" key="1">
    <source>
        <dbReference type="Pfam" id="PF13649"/>
    </source>
</evidence>
<organism evidence="2 3">
    <name type="scientific">Chlorobium phaeovibrioides</name>
    <dbReference type="NCBI Taxonomy" id="1094"/>
    <lineage>
        <taxon>Bacteria</taxon>
        <taxon>Pseudomonadati</taxon>
        <taxon>Chlorobiota</taxon>
        <taxon>Chlorobiia</taxon>
        <taxon>Chlorobiales</taxon>
        <taxon>Chlorobiaceae</taxon>
        <taxon>Chlorobium/Pelodictyon group</taxon>
        <taxon>Chlorobium</taxon>
    </lineage>
</organism>
<dbReference type="GO" id="GO:0008168">
    <property type="term" value="F:methyltransferase activity"/>
    <property type="evidence" value="ECO:0007669"/>
    <property type="project" value="UniProtKB-KW"/>
</dbReference>
<reference evidence="2 3" key="1">
    <citation type="submission" date="2018-12" db="EMBL/GenBank/DDBJ databases">
        <authorList>
            <person name="Lunina O.N."/>
            <person name="Grouzdev D.S."/>
            <person name="Gorlenko V.M."/>
            <person name="Savvichev A.S."/>
        </authorList>
    </citation>
    <scope>NUCLEOTIDE SEQUENCE [LARGE SCALE GENOMIC DNA]</scope>
    <source>
        <strain evidence="2 3">BrKhr-17</strain>
    </source>
</reference>
<protein>
    <submittedName>
        <fullName evidence="2">Class I SAM-dependent methyltransferase</fullName>
    </submittedName>
</protein>
<evidence type="ECO:0000313" key="3">
    <source>
        <dbReference type="Proteomes" id="UP000279908"/>
    </source>
</evidence>
<dbReference type="GO" id="GO:0032259">
    <property type="term" value="P:methylation"/>
    <property type="evidence" value="ECO:0007669"/>
    <property type="project" value="UniProtKB-KW"/>
</dbReference>
<name>A0A3S0L0Y9_CHLPH</name>
<dbReference type="Pfam" id="PF13649">
    <property type="entry name" value="Methyltransf_25"/>
    <property type="match status" value="1"/>
</dbReference>
<proteinExistence type="predicted"/>
<sequence>MPKHTKDPVNQSLIDLEETIGLQSLGVMNNAVWYEDPKRLVFTLARYKFIAKMFSGKSDVAEIGCGDGFGARIVRQEVEKLLITDYDSFFIEKFKQQISEKWPIEAKVHDILAGPLHKKVDAIYSLDVIEHIHQELEKIFINNLCLSLRDNGSAIIGMPSLESQKYASFGSRAGHVNCKSGNEFQDFLCQYFEHVFLFSMNDEVVHTGFSKMAHYLLALCVTPKYRG</sequence>
<comment type="caution">
    <text evidence="2">The sequence shown here is derived from an EMBL/GenBank/DDBJ whole genome shotgun (WGS) entry which is preliminary data.</text>
</comment>
<evidence type="ECO:0000313" key="2">
    <source>
        <dbReference type="EMBL" id="RTY38346.1"/>
    </source>
</evidence>
<feature type="domain" description="Methyltransferase" evidence="1">
    <location>
        <begin position="60"/>
        <end position="152"/>
    </location>
</feature>
<dbReference type="InterPro" id="IPR041698">
    <property type="entry name" value="Methyltransf_25"/>
</dbReference>
<dbReference type="EMBL" id="RXYK01000005">
    <property type="protein sequence ID" value="RTY38346.1"/>
    <property type="molecule type" value="Genomic_DNA"/>
</dbReference>
<dbReference type="CDD" id="cd02440">
    <property type="entry name" value="AdoMet_MTases"/>
    <property type="match status" value="1"/>
</dbReference>
<accession>A0A3S0L0Y9</accession>
<dbReference type="InterPro" id="IPR029063">
    <property type="entry name" value="SAM-dependent_MTases_sf"/>
</dbReference>
<gene>
    <name evidence="2" type="ORF">EKD02_04465</name>
</gene>
<keyword evidence="2" id="KW-0808">Transferase</keyword>
<dbReference type="Gene3D" id="3.40.50.150">
    <property type="entry name" value="Vaccinia Virus protein VP39"/>
    <property type="match status" value="1"/>
</dbReference>
<dbReference type="Proteomes" id="UP000279908">
    <property type="component" value="Unassembled WGS sequence"/>
</dbReference>
<dbReference type="AlphaFoldDB" id="A0A3S0L0Y9"/>
<keyword evidence="2" id="KW-0489">Methyltransferase</keyword>
<dbReference type="SUPFAM" id="SSF53335">
    <property type="entry name" value="S-adenosyl-L-methionine-dependent methyltransferases"/>
    <property type="match status" value="1"/>
</dbReference>